<comment type="caution">
    <text evidence="1">The sequence shown here is derived from an EMBL/GenBank/DDBJ whole genome shotgun (WGS) entry which is preliminary data.</text>
</comment>
<evidence type="ECO:0000313" key="1">
    <source>
        <dbReference type="EMBL" id="KAG8588864.1"/>
    </source>
</evidence>
<protein>
    <submittedName>
        <fullName evidence="1">Uncharacterized protein</fullName>
    </submittedName>
</protein>
<dbReference type="EMBL" id="WNYA01000002">
    <property type="protein sequence ID" value="KAG8588864.1"/>
    <property type="molecule type" value="Genomic_DNA"/>
</dbReference>
<gene>
    <name evidence="1" type="ORF">GDO81_006128</name>
</gene>
<dbReference type="AlphaFoldDB" id="A0AAV7CUV0"/>
<evidence type="ECO:0000313" key="2">
    <source>
        <dbReference type="Proteomes" id="UP000824782"/>
    </source>
</evidence>
<keyword evidence="2" id="KW-1185">Reference proteome</keyword>
<name>A0AAV7CUV0_ENGPU</name>
<organism evidence="1 2">
    <name type="scientific">Engystomops pustulosus</name>
    <name type="common">Tungara frog</name>
    <name type="synonym">Physalaemus pustulosus</name>
    <dbReference type="NCBI Taxonomy" id="76066"/>
    <lineage>
        <taxon>Eukaryota</taxon>
        <taxon>Metazoa</taxon>
        <taxon>Chordata</taxon>
        <taxon>Craniata</taxon>
        <taxon>Vertebrata</taxon>
        <taxon>Euteleostomi</taxon>
        <taxon>Amphibia</taxon>
        <taxon>Batrachia</taxon>
        <taxon>Anura</taxon>
        <taxon>Neobatrachia</taxon>
        <taxon>Hyloidea</taxon>
        <taxon>Leptodactylidae</taxon>
        <taxon>Leiuperinae</taxon>
        <taxon>Engystomops</taxon>
    </lineage>
</organism>
<accession>A0AAV7CUV0</accession>
<reference evidence="1" key="1">
    <citation type="thesis" date="2020" institute="ProQuest LLC" country="789 East Eisenhower Parkway, Ann Arbor, MI, USA">
        <title>Comparative Genomics and Chromosome Evolution.</title>
        <authorList>
            <person name="Mudd A.B."/>
        </authorList>
    </citation>
    <scope>NUCLEOTIDE SEQUENCE</scope>
    <source>
        <strain evidence="1">237g6f4</strain>
        <tissue evidence="1">Blood</tissue>
    </source>
</reference>
<dbReference type="Proteomes" id="UP000824782">
    <property type="component" value="Unassembled WGS sequence"/>
</dbReference>
<proteinExistence type="predicted"/>
<sequence length="84" mass="9293">MVWEPMSSGGVGPLCFIKTTVSAAVYQEVLDHFMFPLTSILEMDFSFSSGTWHLFTLPKVPIPVLITIISLCLICQQNCLTLSP</sequence>